<proteinExistence type="predicted"/>
<feature type="region of interest" description="Disordered" evidence="1">
    <location>
        <begin position="110"/>
        <end position="147"/>
    </location>
</feature>
<gene>
    <name evidence="2" type="primary">ga11868</name>
    <name evidence="2" type="ORF">PR202_ga11868</name>
</gene>
<evidence type="ECO:0000256" key="1">
    <source>
        <dbReference type="SAM" id="MobiDB-lite"/>
    </source>
</evidence>
<organism evidence="2 3">
    <name type="scientific">Eleusine coracana subsp. coracana</name>
    <dbReference type="NCBI Taxonomy" id="191504"/>
    <lineage>
        <taxon>Eukaryota</taxon>
        <taxon>Viridiplantae</taxon>
        <taxon>Streptophyta</taxon>
        <taxon>Embryophyta</taxon>
        <taxon>Tracheophyta</taxon>
        <taxon>Spermatophyta</taxon>
        <taxon>Magnoliopsida</taxon>
        <taxon>Liliopsida</taxon>
        <taxon>Poales</taxon>
        <taxon>Poaceae</taxon>
        <taxon>PACMAD clade</taxon>
        <taxon>Chloridoideae</taxon>
        <taxon>Cynodonteae</taxon>
        <taxon>Eleusininae</taxon>
        <taxon>Eleusine</taxon>
    </lineage>
</organism>
<dbReference type="EMBL" id="BQKI01000005">
    <property type="protein sequence ID" value="GJM95160.1"/>
    <property type="molecule type" value="Genomic_DNA"/>
</dbReference>
<evidence type="ECO:0000313" key="2">
    <source>
        <dbReference type="EMBL" id="GJM95160.1"/>
    </source>
</evidence>
<reference evidence="2" key="1">
    <citation type="journal article" date="2018" name="DNA Res.">
        <title>Multiple hybrid de novo genome assembly of finger millet, an orphan allotetraploid crop.</title>
        <authorList>
            <person name="Hatakeyama M."/>
            <person name="Aluri S."/>
            <person name="Balachadran M.T."/>
            <person name="Sivarajan S.R."/>
            <person name="Patrignani A."/>
            <person name="Gruter S."/>
            <person name="Poveda L."/>
            <person name="Shimizu-Inatsugi R."/>
            <person name="Baeten J."/>
            <person name="Francoijs K.J."/>
            <person name="Nataraja K.N."/>
            <person name="Reddy Y.A.N."/>
            <person name="Phadnis S."/>
            <person name="Ravikumar R.L."/>
            <person name="Schlapbach R."/>
            <person name="Sreeman S.M."/>
            <person name="Shimizu K.K."/>
        </authorList>
    </citation>
    <scope>NUCLEOTIDE SEQUENCE</scope>
</reference>
<keyword evidence="3" id="KW-1185">Reference proteome</keyword>
<dbReference type="Proteomes" id="UP001054889">
    <property type="component" value="Unassembled WGS sequence"/>
</dbReference>
<evidence type="ECO:0000313" key="3">
    <source>
        <dbReference type="Proteomes" id="UP001054889"/>
    </source>
</evidence>
<protein>
    <submittedName>
        <fullName evidence="2">Uncharacterized protein</fullName>
    </submittedName>
</protein>
<reference evidence="2" key="2">
    <citation type="submission" date="2021-12" db="EMBL/GenBank/DDBJ databases">
        <title>Resequencing data analysis of finger millet.</title>
        <authorList>
            <person name="Hatakeyama M."/>
            <person name="Aluri S."/>
            <person name="Balachadran M.T."/>
            <person name="Sivarajan S.R."/>
            <person name="Poveda L."/>
            <person name="Shimizu-Inatsugi R."/>
            <person name="Schlapbach R."/>
            <person name="Sreeman S.M."/>
            <person name="Shimizu K.K."/>
        </authorList>
    </citation>
    <scope>NUCLEOTIDE SEQUENCE</scope>
</reference>
<sequence>MKFSLVLNDKCHHLVHELAIMDAAEDRLGLLALKDKTLDFYTKTGQNNGVSVGAEEWRHDKLIPLPKLYGNYYIIGATKNYVLLGGVSCNHTTDHNDQVVVSSLQSCSANGKEMEERSKGQTADSPSSEEELILDEQRTAVDDEFTT</sequence>
<comment type="caution">
    <text evidence="2">The sequence shown here is derived from an EMBL/GenBank/DDBJ whole genome shotgun (WGS) entry which is preliminary data.</text>
</comment>
<accession>A0AAV5CAJ8</accession>
<dbReference type="AlphaFoldDB" id="A0AAV5CAJ8"/>
<name>A0AAV5CAJ8_ELECO</name>